<dbReference type="Pfam" id="PF01612">
    <property type="entry name" value="DNA_pol_A_exo1"/>
    <property type="match status" value="1"/>
</dbReference>
<dbReference type="SMART" id="SM00474">
    <property type="entry name" value="35EXOc"/>
    <property type="match status" value="1"/>
</dbReference>
<dbReference type="CDD" id="cd06142">
    <property type="entry name" value="RNaseD_exo"/>
    <property type="match status" value="1"/>
</dbReference>
<dbReference type="Gene3D" id="1.10.150.80">
    <property type="entry name" value="HRDC domain"/>
    <property type="match status" value="2"/>
</dbReference>
<evidence type="ECO:0000313" key="2">
    <source>
        <dbReference type="EMBL" id="PZR12836.1"/>
    </source>
</evidence>
<comment type="caution">
    <text evidence="2">The sequence shown here is derived from an EMBL/GenBank/DDBJ whole genome shotgun (WGS) entry which is preliminary data.</text>
</comment>
<dbReference type="InterPro" id="IPR002562">
    <property type="entry name" value="3'-5'_exonuclease_dom"/>
</dbReference>
<evidence type="ECO:0000313" key="3">
    <source>
        <dbReference type="Proteomes" id="UP000249061"/>
    </source>
</evidence>
<reference evidence="2 3" key="1">
    <citation type="submission" date="2017-08" db="EMBL/GenBank/DDBJ databases">
        <title>Infants hospitalized years apart are colonized by the same room-sourced microbial strains.</title>
        <authorList>
            <person name="Brooks B."/>
            <person name="Olm M.R."/>
            <person name="Firek B.A."/>
            <person name="Baker R."/>
            <person name="Thomas B.C."/>
            <person name="Morowitz M.J."/>
            <person name="Banfield J.F."/>
        </authorList>
    </citation>
    <scope>NUCLEOTIDE SEQUENCE [LARGE SCALE GENOMIC DNA]</scope>
    <source>
        <strain evidence="2">S2_003_000_R2_14</strain>
    </source>
</reference>
<dbReference type="GO" id="GO:0003676">
    <property type="term" value="F:nucleic acid binding"/>
    <property type="evidence" value="ECO:0007669"/>
    <property type="project" value="InterPro"/>
</dbReference>
<proteinExistence type="predicted"/>
<accession>A0A2W5TJD9</accession>
<dbReference type="GO" id="GO:0000166">
    <property type="term" value="F:nucleotide binding"/>
    <property type="evidence" value="ECO:0007669"/>
    <property type="project" value="InterPro"/>
</dbReference>
<dbReference type="GO" id="GO:0006139">
    <property type="term" value="P:nucleobase-containing compound metabolic process"/>
    <property type="evidence" value="ECO:0007669"/>
    <property type="project" value="InterPro"/>
</dbReference>
<dbReference type="AlphaFoldDB" id="A0A2W5TJD9"/>
<gene>
    <name evidence="2" type="ORF">DI536_14860</name>
</gene>
<dbReference type="Pfam" id="PF00570">
    <property type="entry name" value="HRDC"/>
    <property type="match status" value="2"/>
</dbReference>
<dbReference type="InterPro" id="IPR012337">
    <property type="entry name" value="RNaseH-like_sf"/>
</dbReference>
<dbReference type="GO" id="GO:0008408">
    <property type="term" value="F:3'-5' exonuclease activity"/>
    <property type="evidence" value="ECO:0007669"/>
    <property type="project" value="InterPro"/>
</dbReference>
<feature type="domain" description="HRDC" evidence="1">
    <location>
        <begin position="318"/>
        <end position="392"/>
    </location>
</feature>
<dbReference type="Gene3D" id="3.30.420.10">
    <property type="entry name" value="Ribonuclease H-like superfamily/Ribonuclease H"/>
    <property type="match status" value="1"/>
</dbReference>
<dbReference type="InterPro" id="IPR010997">
    <property type="entry name" value="HRDC-like_sf"/>
</dbReference>
<dbReference type="InterPro" id="IPR051086">
    <property type="entry name" value="RNase_D-like"/>
</dbReference>
<protein>
    <submittedName>
        <fullName evidence="2">Ribonuclease D</fullName>
    </submittedName>
</protein>
<evidence type="ECO:0000259" key="1">
    <source>
        <dbReference type="PROSITE" id="PS50967"/>
    </source>
</evidence>
<dbReference type="InterPro" id="IPR036397">
    <property type="entry name" value="RNaseH_sf"/>
</dbReference>
<dbReference type="InterPro" id="IPR002121">
    <property type="entry name" value="HRDC_dom"/>
</dbReference>
<sequence length="392" mass="43524">MEVLASGDSVPIPASAVDVTEAAQLERVRSVVSAVSELAVDVEADSMHHFRARLCFVQLGTDHDIFLLDTLVPGVSPGALQDVFGNPAITKFFHAAQGDLQYLAEQGVRVRGLFDTHRAATLLNWPKVGLVDLVREKLSATLKKEHQQADFSRRPLPPELREYIADDVRYLCEVGRWVREACETAGILEEVQLDCDRMCDEAQARPDPVADFQPKLQRQGLSKEQFAVAWHSAHALHKKRMEWAEAEDVPMGRMLSNMALSALSTKHPTDLRHMAKLEGVRGAFVRAHGDEVMALLAKVVTDVQSGALPMPDEKRDRDPKRKKREEALMEWRKKTATERKVAPSVVLPNSLVADLSVNPPESVEALAKYPYFGTKRAGLYAEAVVGLLTTLR</sequence>
<dbReference type="Proteomes" id="UP000249061">
    <property type="component" value="Unassembled WGS sequence"/>
</dbReference>
<dbReference type="EMBL" id="QFQP01000011">
    <property type="protein sequence ID" value="PZR12836.1"/>
    <property type="molecule type" value="Genomic_DNA"/>
</dbReference>
<feature type="domain" description="HRDC" evidence="1">
    <location>
        <begin position="226"/>
        <end position="306"/>
    </location>
</feature>
<organism evidence="2 3">
    <name type="scientific">Archangium gephyra</name>
    <dbReference type="NCBI Taxonomy" id="48"/>
    <lineage>
        <taxon>Bacteria</taxon>
        <taxon>Pseudomonadati</taxon>
        <taxon>Myxococcota</taxon>
        <taxon>Myxococcia</taxon>
        <taxon>Myxococcales</taxon>
        <taxon>Cystobacterineae</taxon>
        <taxon>Archangiaceae</taxon>
        <taxon>Archangium</taxon>
    </lineage>
</organism>
<dbReference type="PANTHER" id="PTHR47649:SF1">
    <property type="entry name" value="RIBONUCLEASE D"/>
    <property type="match status" value="1"/>
</dbReference>
<dbReference type="PROSITE" id="PS50967">
    <property type="entry name" value="HRDC"/>
    <property type="match status" value="2"/>
</dbReference>
<dbReference type="PANTHER" id="PTHR47649">
    <property type="entry name" value="RIBONUCLEASE D"/>
    <property type="match status" value="1"/>
</dbReference>
<name>A0A2W5TJD9_9BACT</name>
<dbReference type="SUPFAM" id="SSF47819">
    <property type="entry name" value="HRDC-like"/>
    <property type="match status" value="2"/>
</dbReference>
<dbReference type="SMART" id="SM00341">
    <property type="entry name" value="HRDC"/>
    <property type="match status" value="2"/>
</dbReference>
<dbReference type="SUPFAM" id="SSF53098">
    <property type="entry name" value="Ribonuclease H-like"/>
    <property type="match status" value="1"/>
</dbReference>
<dbReference type="InterPro" id="IPR044876">
    <property type="entry name" value="HRDC_dom_sf"/>
</dbReference>